<evidence type="ECO:0000256" key="1">
    <source>
        <dbReference type="ARBA" id="ARBA00022729"/>
    </source>
</evidence>
<evidence type="ECO:0000256" key="3">
    <source>
        <dbReference type="SAM" id="SignalP"/>
    </source>
</evidence>
<dbReference type="Gene3D" id="2.130.10.130">
    <property type="entry name" value="Integrin alpha, N-terminal"/>
    <property type="match status" value="1"/>
</dbReference>
<dbReference type="AlphaFoldDB" id="A0A4U0ZCJ7"/>
<dbReference type="PANTHER" id="PTHR46580">
    <property type="entry name" value="SENSOR KINASE-RELATED"/>
    <property type="match status" value="1"/>
</dbReference>
<sequence length="1023" mass="112942">MSTIRLVLTRCLLLALVSFSTQVCATTYQNFQELLDNESLILSVDETTLNEYGIIVEGILVKSDAGSWSFSDRTQTQIVPSYDIVFSAAGNQLTQTYLDKSHGSTSFQTHDVYSDTYRDRWGDQVADQLIAAFEQGLITQTPSLQWTSVTDNVVYTIANAAAGYFDVTANITVEDILYIPEDVVNGIEGGWQGETEISAFSTNVYNGVRFEFGIADRGITFDGLEGMSAAIPIVDEVDFQFGDEVNSIVHDIFELSSTPVTSISQVLEDAYTTELRSNEILVNMNGVLFVITPIQKVNESVWTVLVEVSAEGETYRFARELVAIDGSAKNFGSGLVSNFPFVYNANINGRIDAWANDKGWPICDMLFAYSFNNDGTFNRGVHCTNDTILMGVSGWTWTVLDGKVSLNFDSSYAIRERNWIPLTTNDNGLTFVLEYSTYEDVPSGTSGVWIAPRINYLELVDLSQYKDEYIAGGFDGDNDGDGISDSDDDDDDNDGMEDYFEESYGLNHLNSNDANQDADNDGLTNLEEFTLGTDPTNSDTDGDRVPDVIDDFPTDASRTDASTQLFSFTYIFDGNARGTAGHELTAVVEGALLEDNDTIVLTNVVSASLSGIEYDITSDLAIRAANPSHAARMSLSGNTLDFWVCVQGFTFLDNGGDCSFGLDGGFLISPYLDFNSLDCITLDQQGDCIRWAWAGIPELGGDYRDGDVPFNPANWSAQEIRTYTPVNDLNADGKSDLLWRSFNKGWNFLWTMNGTQTSAATPINVVQEYTWTMDGLGDYDGDGKSDILWRNSATGMNFMYLMDGASIKSRYALNVVTAGRWELVGNGDFNGDGIGDVMWRNVERGDTWFYMMKDGLIETSQPSLWVTDLDFKVAATGDVNGDGSEDIIWRHNGTGRNYIWIMENGGIASRYSLNVINTDWSIVGAGDLDGDGTDDIVLRNQVDGRNWAYLMKDGQIETSTLINQVADLNWEIGNVGDYDGDGKADFMWRNETTTRNLIHLMNGTTIKSRGVLRPTDDTWKVAK</sequence>
<reference evidence="4 5" key="1">
    <citation type="submission" date="2019-04" db="EMBL/GenBank/DDBJ databases">
        <title>Alteromonas portus sp. nov., an alginate lyase-excreting marine bacterium.</title>
        <authorList>
            <person name="Huang H."/>
            <person name="Mo K."/>
            <person name="Bao S."/>
        </authorList>
    </citation>
    <scope>NUCLEOTIDE SEQUENCE [LARGE SCALE GENOMIC DNA]</scope>
    <source>
        <strain evidence="4 5">HB161718</strain>
    </source>
</reference>
<feature type="region of interest" description="Disordered" evidence="2">
    <location>
        <begin position="473"/>
        <end position="545"/>
    </location>
</feature>
<evidence type="ECO:0000313" key="5">
    <source>
        <dbReference type="Proteomes" id="UP000305471"/>
    </source>
</evidence>
<protein>
    <submittedName>
        <fullName evidence="4">VCBS repeat-containing protein</fullName>
    </submittedName>
</protein>
<dbReference type="EMBL" id="SWCO01000010">
    <property type="protein sequence ID" value="TKB01505.1"/>
    <property type="molecule type" value="Genomic_DNA"/>
</dbReference>
<dbReference type="Proteomes" id="UP000305471">
    <property type="component" value="Unassembled WGS sequence"/>
</dbReference>
<accession>A0A4U0ZCJ7</accession>
<evidence type="ECO:0000313" key="4">
    <source>
        <dbReference type="EMBL" id="TKB01505.1"/>
    </source>
</evidence>
<dbReference type="OrthoDB" id="6335194at2"/>
<dbReference type="PANTHER" id="PTHR46580:SF2">
    <property type="entry name" value="MAM DOMAIN-CONTAINING PROTEIN"/>
    <property type="match status" value="1"/>
</dbReference>
<feature type="compositionally biased region" description="Acidic residues" evidence="2">
    <location>
        <begin position="476"/>
        <end position="501"/>
    </location>
</feature>
<name>A0A4U0ZCJ7_9ALTE</name>
<feature type="chain" id="PRO_5020659460" evidence="3">
    <location>
        <begin position="26"/>
        <end position="1023"/>
    </location>
</feature>
<evidence type="ECO:0000256" key="2">
    <source>
        <dbReference type="SAM" id="MobiDB-lite"/>
    </source>
</evidence>
<dbReference type="SUPFAM" id="SSF69318">
    <property type="entry name" value="Integrin alpha N-terminal domain"/>
    <property type="match status" value="1"/>
</dbReference>
<dbReference type="RefSeq" id="WP_136783331.1">
    <property type="nucleotide sequence ID" value="NZ_SWCO01000010.1"/>
</dbReference>
<feature type="signal peptide" evidence="3">
    <location>
        <begin position="1"/>
        <end position="25"/>
    </location>
</feature>
<gene>
    <name evidence="4" type="ORF">E5672_16990</name>
</gene>
<dbReference type="InterPro" id="IPR013517">
    <property type="entry name" value="FG-GAP"/>
</dbReference>
<keyword evidence="1 3" id="KW-0732">Signal</keyword>
<keyword evidence="5" id="KW-1185">Reference proteome</keyword>
<dbReference type="Pfam" id="PF13517">
    <property type="entry name" value="FG-GAP_3"/>
    <property type="match status" value="2"/>
</dbReference>
<proteinExistence type="predicted"/>
<dbReference type="InterPro" id="IPR028994">
    <property type="entry name" value="Integrin_alpha_N"/>
</dbReference>
<comment type="caution">
    <text evidence="4">The sequence shown here is derived from an EMBL/GenBank/DDBJ whole genome shotgun (WGS) entry which is preliminary data.</text>
</comment>
<organism evidence="4 5">
    <name type="scientific">Alteromonas portus</name>
    <dbReference type="NCBI Taxonomy" id="2565549"/>
    <lineage>
        <taxon>Bacteria</taxon>
        <taxon>Pseudomonadati</taxon>
        <taxon>Pseudomonadota</taxon>
        <taxon>Gammaproteobacteria</taxon>
        <taxon>Alteromonadales</taxon>
        <taxon>Alteromonadaceae</taxon>
        <taxon>Alteromonas/Salinimonas group</taxon>
        <taxon>Alteromonas</taxon>
    </lineage>
</organism>